<keyword evidence="4 10" id="KW-0808">Transferase</keyword>
<evidence type="ECO:0000256" key="3">
    <source>
        <dbReference type="ARBA" id="ARBA00005531"/>
    </source>
</evidence>
<dbReference type="GO" id="GO:0009922">
    <property type="term" value="F:fatty acid elongase activity"/>
    <property type="evidence" value="ECO:0007669"/>
    <property type="project" value="UniProtKB-EC"/>
</dbReference>
<evidence type="ECO:0000259" key="13">
    <source>
        <dbReference type="Pfam" id="PF08541"/>
    </source>
</evidence>
<comment type="subcellular location">
    <subcellularLocation>
        <location evidence="1">Membrane</location>
    </subcellularLocation>
</comment>
<feature type="domain" description="Beta-ketoacyl-[acyl-carrier-protein] synthase III C-terminal" evidence="13">
    <location>
        <begin position="351"/>
        <end position="432"/>
    </location>
</feature>
<evidence type="ECO:0000256" key="5">
    <source>
        <dbReference type="ARBA" id="ARBA00022692"/>
    </source>
</evidence>
<dbReference type="EMBL" id="JABFUD020000022">
    <property type="protein sequence ID" value="KAI5062576.1"/>
    <property type="molecule type" value="Genomic_DNA"/>
</dbReference>
<evidence type="ECO:0000313" key="14">
    <source>
        <dbReference type="EMBL" id="KAI5062576.1"/>
    </source>
</evidence>
<keyword evidence="15" id="KW-1185">Reference proteome</keyword>
<dbReference type="EC" id="2.3.1.-" evidence="10"/>
<protein>
    <recommendedName>
        <fullName evidence="10">3-ketoacyl-CoA synthase</fullName>
        <ecNumber evidence="10">2.3.1.-</ecNumber>
    </recommendedName>
</protein>
<evidence type="ECO:0000259" key="12">
    <source>
        <dbReference type="Pfam" id="PF08392"/>
    </source>
</evidence>
<reference evidence="14" key="1">
    <citation type="submission" date="2021-01" db="EMBL/GenBank/DDBJ databases">
        <title>Adiantum capillus-veneris genome.</title>
        <authorList>
            <person name="Fang Y."/>
            <person name="Liao Q."/>
        </authorList>
    </citation>
    <scope>NUCLEOTIDE SEQUENCE</scope>
    <source>
        <strain evidence="14">H3</strain>
        <tissue evidence="14">Leaf</tissue>
    </source>
</reference>
<dbReference type="Gene3D" id="3.40.47.10">
    <property type="match status" value="1"/>
</dbReference>
<dbReference type="GO" id="GO:0006633">
    <property type="term" value="P:fatty acid biosynthetic process"/>
    <property type="evidence" value="ECO:0007669"/>
    <property type="project" value="InterPro"/>
</dbReference>
<evidence type="ECO:0000256" key="8">
    <source>
        <dbReference type="ARBA" id="ARBA00023315"/>
    </source>
</evidence>
<dbReference type="Pfam" id="PF08541">
    <property type="entry name" value="ACP_syn_III_C"/>
    <property type="match status" value="1"/>
</dbReference>
<evidence type="ECO:0000256" key="2">
    <source>
        <dbReference type="ARBA" id="ARBA00005194"/>
    </source>
</evidence>
<dbReference type="GO" id="GO:0016020">
    <property type="term" value="C:membrane"/>
    <property type="evidence" value="ECO:0007669"/>
    <property type="project" value="UniProtKB-SubCell"/>
</dbReference>
<dbReference type="OrthoDB" id="329835at2759"/>
<comment type="pathway">
    <text evidence="2 10">Lipid metabolism; fatty acid biosynthesis.</text>
</comment>
<dbReference type="InterPro" id="IPR013601">
    <property type="entry name" value="FAE1_typ3_polyketide_synth"/>
</dbReference>
<evidence type="ECO:0000256" key="6">
    <source>
        <dbReference type="ARBA" id="ARBA00022989"/>
    </source>
</evidence>
<organism evidence="14 15">
    <name type="scientific">Adiantum capillus-veneris</name>
    <name type="common">Maidenhair fern</name>
    <dbReference type="NCBI Taxonomy" id="13818"/>
    <lineage>
        <taxon>Eukaryota</taxon>
        <taxon>Viridiplantae</taxon>
        <taxon>Streptophyta</taxon>
        <taxon>Embryophyta</taxon>
        <taxon>Tracheophyta</taxon>
        <taxon>Polypodiopsida</taxon>
        <taxon>Polypodiidae</taxon>
        <taxon>Polypodiales</taxon>
        <taxon>Pteridineae</taxon>
        <taxon>Pteridaceae</taxon>
        <taxon>Vittarioideae</taxon>
        <taxon>Adiantum</taxon>
    </lineage>
</organism>
<evidence type="ECO:0000256" key="10">
    <source>
        <dbReference type="PIRNR" id="PIRNR036417"/>
    </source>
</evidence>
<dbReference type="CDD" id="cd00831">
    <property type="entry name" value="CHS_like"/>
    <property type="match status" value="1"/>
</dbReference>
<comment type="caution">
    <text evidence="14">The sequence shown here is derived from an EMBL/GenBank/DDBJ whole genome shotgun (WGS) entry which is preliminary data.</text>
</comment>
<keyword evidence="6 11" id="KW-1133">Transmembrane helix</keyword>
<sequence>MEYMITEFASRLSDFATSSPFFPTVMCKALPISTTVLLFLLIFWVYKLGANSIYLVDFVCFSPTSRYRCPFSTFLEHSFLMGIFNEKSLQFQQFILERSGLGETTNLPIGLSYLPPRWTMPFACEEAEMVVFSAVEKLLAHSGIAARDISILVVNCSLFTPVPSLSAMIINKFKLRSDVKSFNLSGMGCSAGVISLSLAQNLLRVHGNSYALIVSTENITQNWYCGNRRSMMIPNCLFRIGSAAILLSNKRQDAARSKYKLQHIVRTLTGADDKSFKCVYQEQDEEGNCGVSLSRDLTKVAGEALKVNITNLGPLVLPLSEQIAYVFAEIRRRIQANPKSKAYIPDFKKAFNHFCIHAGGRAVIDELEKSLKLQPDHVEASRMTLHKFANTSSSSIWYELAYLEAKGRIKPGHKVWQIAFGSGFKCNSAVWQALPSITTACKKGAHNNPWVEYLTQYPIHLPDVAN</sequence>
<keyword evidence="8 10" id="KW-0012">Acyltransferase</keyword>
<feature type="domain" description="FAE" evidence="12">
    <location>
        <begin position="51"/>
        <end position="333"/>
    </location>
</feature>
<accession>A0A9D4Z7J3</accession>
<feature type="transmembrane region" description="Helical" evidence="11">
    <location>
        <begin position="21"/>
        <end position="46"/>
    </location>
</feature>
<keyword evidence="5 11" id="KW-0812">Transmembrane</keyword>
<dbReference type="Pfam" id="PF08392">
    <property type="entry name" value="FAE1_CUT1_RppA"/>
    <property type="match status" value="1"/>
</dbReference>
<dbReference type="PANTHER" id="PTHR31561">
    <property type="entry name" value="3-KETOACYL-COA SYNTHASE"/>
    <property type="match status" value="1"/>
</dbReference>
<gene>
    <name evidence="14" type="ORF">GOP47_0023115</name>
</gene>
<evidence type="ECO:0000256" key="4">
    <source>
        <dbReference type="ARBA" id="ARBA00022679"/>
    </source>
</evidence>
<dbReference type="FunFam" id="3.40.47.10:FF:000028">
    <property type="entry name" value="3-ketoacyl-CoA synthase"/>
    <property type="match status" value="1"/>
</dbReference>
<evidence type="ECO:0000256" key="1">
    <source>
        <dbReference type="ARBA" id="ARBA00004370"/>
    </source>
</evidence>
<dbReference type="AlphaFoldDB" id="A0A9D4Z7J3"/>
<dbReference type="InterPro" id="IPR016039">
    <property type="entry name" value="Thiolase-like"/>
</dbReference>
<evidence type="ECO:0000256" key="9">
    <source>
        <dbReference type="ARBA" id="ARBA00047375"/>
    </source>
</evidence>
<dbReference type="Proteomes" id="UP000886520">
    <property type="component" value="Chromosome 22"/>
</dbReference>
<proteinExistence type="inferred from homology"/>
<dbReference type="InterPro" id="IPR013747">
    <property type="entry name" value="ACP_syn_III_C"/>
</dbReference>
<evidence type="ECO:0000256" key="11">
    <source>
        <dbReference type="SAM" id="Phobius"/>
    </source>
</evidence>
<dbReference type="SUPFAM" id="SSF53901">
    <property type="entry name" value="Thiolase-like"/>
    <property type="match status" value="2"/>
</dbReference>
<name>A0A9D4Z7J3_ADICA</name>
<evidence type="ECO:0000256" key="7">
    <source>
        <dbReference type="ARBA" id="ARBA00023136"/>
    </source>
</evidence>
<evidence type="ECO:0000313" key="15">
    <source>
        <dbReference type="Proteomes" id="UP000886520"/>
    </source>
</evidence>
<comment type="catalytic activity">
    <reaction evidence="9">
        <text>a very-long-chain acyl-CoA + malonyl-CoA + H(+) = a very-long-chain 3-oxoacyl-CoA + CO2 + CoA</text>
        <dbReference type="Rhea" id="RHEA:32727"/>
        <dbReference type="ChEBI" id="CHEBI:15378"/>
        <dbReference type="ChEBI" id="CHEBI:16526"/>
        <dbReference type="ChEBI" id="CHEBI:57287"/>
        <dbReference type="ChEBI" id="CHEBI:57384"/>
        <dbReference type="ChEBI" id="CHEBI:90725"/>
        <dbReference type="ChEBI" id="CHEBI:90736"/>
        <dbReference type="EC" id="2.3.1.199"/>
    </reaction>
</comment>
<keyword evidence="7 11" id="KW-0472">Membrane</keyword>
<dbReference type="InterPro" id="IPR012392">
    <property type="entry name" value="3-ktacl-CoA_syn"/>
</dbReference>
<dbReference type="PIRSF" id="PIRSF036417">
    <property type="entry name" value="3-ktacl-CoA_syn"/>
    <property type="match status" value="1"/>
</dbReference>
<comment type="similarity">
    <text evidence="3 10">Belongs to the thiolase-like superfamily. Chalcone/stilbene synthases family.</text>
</comment>